<name>A0A9P7CI94_9FUNG</name>
<feature type="compositionally biased region" description="Acidic residues" evidence="3">
    <location>
        <begin position="315"/>
        <end position="329"/>
    </location>
</feature>
<dbReference type="CDD" id="cd00067">
    <property type="entry name" value="GAL4"/>
    <property type="match status" value="1"/>
</dbReference>
<accession>A0A9P7CI94</accession>
<protein>
    <recommendedName>
        <fullName evidence="4">Zn(2)-C6 fungal-type domain-containing protein</fullName>
    </recommendedName>
</protein>
<dbReference type="Proteomes" id="UP000740926">
    <property type="component" value="Unassembled WGS sequence"/>
</dbReference>
<dbReference type="AlphaFoldDB" id="A0A9P7CI94"/>
<keyword evidence="1" id="KW-0479">Metal-binding</keyword>
<dbReference type="InterPro" id="IPR001138">
    <property type="entry name" value="Zn2Cys6_DnaBD"/>
</dbReference>
<evidence type="ECO:0000259" key="4">
    <source>
        <dbReference type="PROSITE" id="PS50048"/>
    </source>
</evidence>
<dbReference type="PANTHER" id="PTHR47659">
    <property type="entry name" value="ZN(II)2CYS6 TRANSCRIPTION FACTOR (EUROFUNG)-RELATED"/>
    <property type="match status" value="1"/>
</dbReference>
<dbReference type="SUPFAM" id="SSF57701">
    <property type="entry name" value="Zn2/Cys6 DNA-binding domain"/>
    <property type="match status" value="1"/>
</dbReference>
<evidence type="ECO:0000313" key="6">
    <source>
        <dbReference type="Proteomes" id="UP000740926"/>
    </source>
</evidence>
<comment type="caution">
    <text evidence="5">The sequence shown here is derived from an EMBL/GenBank/DDBJ whole genome shotgun (WGS) entry which is preliminary data.</text>
</comment>
<dbReference type="GO" id="GO:0000981">
    <property type="term" value="F:DNA-binding transcription factor activity, RNA polymerase II-specific"/>
    <property type="evidence" value="ECO:0007669"/>
    <property type="project" value="InterPro"/>
</dbReference>
<reference evidence="5 6" key="1">
    <citation type="journal article" date="2020" name="Microb. Genom.">
        <title>Genetic diversity of clinical and environmental Mucorales isolates obtained from an investigation of mucormycosis cases among solid organ transplant recipients.</title>
        <authorList>
            <person name="Nguyen M.H."/>
            <person name="Kaul D."/>
            <person name="Muto C."/>
            <person name="Cheng S.J."/>
            <person name="Richter R.A."/>
            <person name="Bruno V.M."/>
            <person name="Liu G."/>
            <person name="Beyhan S."/>
            <person name="Sundermann A.J."/>
            <person name="Mounaud S."/>
            <person name="Pasculle A.W."/>
            <person name="Nierman W.C."/>
            <person name="Driscoll E."/>
            <person name="Cumbie R."/>
            <person name="Clancy C.J."/>
            <person name="Dupont C.L."/>
        </authorList>
    </citation>
    <scope>NUCLEOTIDE SEQUENCE [LARGE SCALE GENOMIC DNA]</scope>
    <source>
        <strain evidence="5 6">GL24</strain>
    </source>
</reference>
<evidence type="ECO:0000313" key="5">
    <source>
        <dbReference type="EMBL" id="KAG1556696.1"/>
    </source>
</evidence>
<organism evidence="5 6">
    <name type="scientific">Rhizopus delemar</name>
    <dbReference type="NCBI Taxonomy" id="936053"/>
    <lineage>
        <taxon>Eukaryota</taxon>
        <taxon>Fungi</taxon>
        <taxon>Fungi incertae sedis</taxon>
        <taxon>Mucoromycota</taxon>
        <taxon>Mucoromycotina</taxon>
        <taxon>Mucoromycetes</taxon>
        <taxon>Mucorales</taxon>
        <taxon>Mucorineae</taxon>
        <taxon>Rhizopodaceae</taxon>
        <taxon>Rhizopus</taxon>
    </lineage>
</organism>
<keyword evidence="2" id="KW-0539">Nucleus</keyword>
<evidence type="ECO:0000256" key="1">
    <source>
        <dbReference type="ARBA" id="ARBA00022723"/>
    </source>
</evidence>
<proteinExistence type="predicted"/>
<feature type="region of interest" description="Disordered" evidence="3">
    <location>
        <begin position="315"/>
        <end position="344"/>
    </location>
</feature>
<dbReference type="OMA" id="SHLRCDD"/>
<dbReference type="Gene3D" id="4.10.240.10">
    <property type="entry name" value="Zn(2)-C6 fungal-type DNA-binding domain"/>
    <property type="match status" value="1"/>
</dbReference>
<feature type="domain" description="Zn(2)-C6 fungal-type" evidence="4">
    <location>
        <begin position="352"/>
        <end position="382"/>
    </location>
</feature>
<feature type="region of interest" description="Disordered" evidence="3">
    <location>
        <begin position="263"/>
        <end position="292"/>
    </location>
</feature>
<dbReference type="EMBL" id="JAANIU010004214">
    <property type="protein sequence ID" value="KAG1556696.1"/>
    <property type="molecule type" value="Genomic_DNA"/>
</dbReference>
<dbReference type="Pfam" id="PF00172">
    <property type="entry name" value="Zn_clus"/>
    <property type="match status" value="1"/>
</dbReference>
<dbReference type="GO" id="GO:0008270">
    <property type="term" value="F:zinc ion binding"/>
    <property type="evidence" value="ECO:0007669"/>
    <property type="project" value="InterPro"/>
</dbReference>
<feature type="compositionally biased region" description="Low complexity" evidence="3">
    <location>
        <begin position="275"/>
        <end position="292"/>
    </location>
</feature>
<dbReference type="PROSITE" id="PS00463">
    <property type="entry name" value="ZN2_CY6_FUNGAL_1"/>
    <property type="match status" value="1"/>
</dbReference>
<dbReference type="InterPro" id="IPR050335">
    <property type="entry name" value="ERT1_acuK_gluconeogen_tf"/>
</dbReference>
<gene>
    <name evidence="5" type="ORF">G6F50_012698</name>
</gene>
<evidence type="ECO:0000256" key="3">
    <source>
        <dbReference type="SAM" id="MobiDB-lite"/>
    </source>
</evidence>
<dbReference type="PROSITE" id="PS50048">
    <property type="entry name" value="ZN2_CY6_FUNGAL_2"/>
    <property type="match status" value="1"/>
</dbReference>
<dbReference type="SMART" id="SM00066">
    <property type="entry name" value="GAL4"/>
    <property type="match status" value="1"/>
</dbReference>
<dbReference type="InterPro" id="IPR036864">
    <property type="entry name" value="Zn2-C6_fun-type_DNA-bd_sf"/>
</dbReference>
<sequence length="397" mass="45033">MDTSMLYSQLIHLGDSETESSDETSDICYSSIRPLDSDNSNNVSNIYETLDSYNKAYLTYLQPLSTADQFMIHPYQSSLFKSPLISDVQLGFDHDSALQQTVMDQQKESYSWLYHDPVDAFIANQQPELTSTYVSLSDVNSHVAKIDSLKYSTAFPYNEPPADFCQQAFLTHPSFPDSEDEEEEDMFSDNSSEGDEWPFHHTIDVADPSSRDKKLMIKIKKPVSLDSFSTEIYRDWSDTAQNLPPAVPFSAYRKYQKSVPNLSAIKKTRTKSRASSLKGTMASSSSLSSLSSNLKKSMKVSDSLASFLTQDEDLFEENEETEEDEDEEELGLKKKTARSVSQLKKGKNVDKACNHCKRSHLRCDEMRPCRRCITTGKMGCRDVQHKPRGRPKLLKNQ</sequence>
<dbReference type="PANTHER" id="PTHR47659:SF4">
    <property type="entry name" value="ZN(II)2CYS6 TRANSCRIPTION FACTOR (EUROFUNG)"/>
    <property type="match status" value="1"/>
</dbReference>
<keyword evidence="6" id="KW-1185">Reference proteome</keyword>
<evidence type="ECO:0000256" key="2">
    <source>
        <dbReference type="ARBA" id="ARBA00023242"/>
    </source>
</evidence>